<organism evidence="1 2">
    <name type="scientific">Paramecium primaurelia</name>
    <dbReference type="NCBI Taxonomy" id="5886"/>
    <lineage>
        <taxon>Eukaryota</taxon>
        <taxon>Sar</taxon>
        <taxon>Alveolata</taxon>
        <taxon>Ciliophora</taxon>
        <taxon>Intramacronucleata</taxon>
        <taxon>Oligohymenophorea</taxon>
        <taxon>Peniculida</taxon>
        <taxon>Parameciidae</taxon>
        <taxon>Paramecium</taxon>
    </lineage>
</organism>
<comment type="caution">
    <text evidence="1">The sequence shown here is derived from an EMBL/GenBank/DDBJ whole genome shotgun (WGS) entry which is preliminary data.</text>
</comment>
<evidence type="ECO:0000313" key="2">
    <source>
        <dbReference type="Proteomes" id="UP000688137"/>
    </source>
</evidence>
<accession>A0A8S1M7Q9</accession>
<reference evidence="1" key="1">
    <citation type="submission" date="2021-01" db="EMBL/GenBank/DDBJ databases">
        <authorList>
            <consortium name="Genoscope - CEA"/>
            <person name="William W."/>
        </authorList>
    </citation>
    <scope>NUCLEOTIDE SEQUENCE</scope>
</reference>
<evidence type="ECO:0000313" key="1">
    <source>
        <dbReference type="EMBL" id="CAD8071254.1"/>
    </source>
</evidence>
<protein>
    <submittedName>
        <fullName evidence="1">Uncharacterized protein</fullName>
    </submittedName>
</protein>
<dbReference type="EMBL" id="CAJJDM010000047">
    <property type="protein sequence ID" value="CAD8071254.1"/>
    <property type="molecule type" value="Genomic_DNA"/>
</dbReference>
<dbReference type="AlphaFoldDB" id="A0A8S1M7Q9"/>
<dbReference type="OMA" id="DIKWITE"/>
<keyword evidence="2" id="KW-1185">Reference proteome</keyword>
<name>A0A8S1M7Q9_PARPR</name>
<dbReference type="Proteomes" id="UP000688137">
    <property type="component" value="Unassembled WGS sequence"/>
</dbReference>
<sequence length="316" mass="38091">MVKFSRTKKLNKCLQVHLVSKVQQGKIKVQIKKPEIGKPAGLNKISVQQPMIWSTQQPDINFISYLMKEGRHFLLHFAGAKKNLKNEQDEYRKMIKQEKYNEQKSNQPLYEFLESFSENYLGQPQRNKKKERIVVFFFRNNGLLNLKGRYPKELTLQNQQWKKLLKEIKFLLDETFYLELIEILKKLENNYSIEHIADDLLDQFIQTNNLKDIQVIFKNLLIQIFKSRNDELLYWDKVQNLSPDLIFKIYKERIKFYKNQIMTFIKNIQILFEGESLYSQQNIQYQEIEKNQFEDSDYQQPISQDHSIINFHSEEF</sequence>
<proteinExistence type="predicted"/>
<gene>
    <name evidence="1" type="ORF">PPRIM_AZ9-3.1.T0470054</name>
</gene>